<sequence length="191" mass="22069">MIGGYIVLDVCLFIIFPMSHIYFVSVGYSKEFHGHVRVKGSGKAESGTTAKEEIQQRQKMCPRDRKVYVEGKLQTWGEDKILNQIQDEDENLMDNLEDPSSASTFMPELGMMLKKLEEIIQSKIVNALEEHKQSYSVKCEDSWQIVLMKVVEKYEEDNKRLKEQNNELTTKLIAATESSQLYRNLLHEGIF</sequence>
<feature type="transmembrane region" description="Helical" evidence="2">
    <location>
        <begin position="6"/>
        <end position="29"/>
    </location>
</feature>
<dbReference type="Proteomes" id="UP001161247">
    <property type="component" value="Chromosome 3"/>
</dbReference>
<keyword evidence="2" id="KW-1133">Transmembrane helix</keyword>
<accession>A0AAV1CSZ2</accession>
<keyword evidence="2" id="KW-0812">Transmembrane</keyword>
<name>A0AAV1CSZ2_OLDCO</name>
<evidence type="ECO:0000313" key="3">
    <source>
        <dbReference type="EMBL" id="CAI9097708.1"/>
    </source>
</evidence>
<dbReference type="AlphaFoldDB" id="A0AAV1CSZ2"/>
<organism evidence="3 4">
    <name type="scientific">Oldenlandia corymbosa var. corymbosa</name>
    <dbReference type="NCBI Taxonomy" id="529605"/>
    <lineage>
        <taxon>Eukaryota</taxon>
        <taxon>Viridiplantae</taxon>
        <taxon>Streptophyta</taxon>
        <taxon>Embryophyta</taxon>
        <taxon>Tracheophyta</taxon>
        <taxon>Spermatophyta</taxon>
        <taxon>Magnoliopsida</taxon>
        <taxon>eudicotyledons</taxon>
        <taxon>Gunneridae</taxon>
        <taxon>Pentapetalae</taxon>
        <taxon>asterids</taxon>
        <taxon>lamiids</taxon>
        <taxon>Gentianales</taxon>
        <taxon>Rubiaceae</taxon>
        <taxon>Rubioideae</taxon>
        <taxon>Spermacoceae</taxon>
        <taxon>Hedyotis-Oldenlandia complex</taxon>
        <taxon>Oldenlandia</taxon>
    </lineage>
</organism>
<proteinExistence type="predicted"/>
<evidence type="ECO:0000313" key="4">
    <source>
        <dbReference type="Proteomes" id="UP001161247"/>
    </source>
</evidence>
<keyword evidence="4" id="KW-1185">Reference proteome</keyword>
<protein>
    <submittedName>
        <fullName evidence="3">OLC1v1034181C1</fullName>
    </submittedName>
</protein>
<keyword evidence="1" id="KW-0175">Coiled coil</keyword>
<gene>
    <name evidence="3" type="ORF">OLC1_LOCUS8125</name>
</gene>
<dbReference type="EMBL" id="OX459120">
    <property type="protein sequence ID" value="CAI9097708.1"/>
    <property type="molecule type" value="Genomic_DNA"/>
</dbReference>
<evidence type="ECO:0000256" key="2">
    <source>
        <dbReference type="SAM" id="Phobius"/>
    </source>
</evidence>
<reference evidence="3" key="1">
    <citation type="submission" date="2023-03" db="EMBL/GenBank/DDBJ databases">
        <authorList>
            <person name="Julca I."/>
        </authorList>
    </citation>
    <scope>NUCLEOTIDE SEQUENCE</scope>
</reference>
<keyword evidence="2" id="KW-0472">Membrane</keyword>
<evidence type="ECO:0000256" key="1">
    <source>
        <dbReference type="SAM" id="Coils"/>
    </source>
</evidence>
<feature type="coiled-coil region" evidence="1">
    <location>
        <begin position="144"/>
        <end position="178"/>
    </location>
</feature>